<evidence type="ECO:0000256" key="3">
    <source>
        <dbReference type="ARBA" id="ARBA00010091"/>
    </source>
</evidence>
<dbReference type="EMBL" id="QKKF02019844">
    <property type="protein sequence ID" value="RZF39515.1"/>
    <property type="molecule type" value="Genomic_DNA"/>
</dbReference>
<dbReference type="OrthoDB" id="6343432at2759"/>
<keyword evidence="6" id="KW-0206">Cytoskeleton</keyword>
<accession>A0A482X0Z1</accession>
<evidence type="ECO:0000256" key="4">
    <source>
        <dbReference type="ARBA" id="ARBA00022490"/>
    </source>
</evidence>
<dbReference type="PANTHER" id="PTHR34174">
    <property type="entry name" value="HYDROLETHALUS SYNDROME PROTEIN 1"/>
    <property type="match status" value="1"/>
</dbReference>
<evidence type="ECO:0000313" key="11">
    <source>
        <dbReference type="Proteomes" id="UP000291343"/>
    </source>
</evidence>
<keyword evidence="7" id="KW-0966">Cell projection</keyword>
<feature type="domain" description="Centriolar and ciliogenesis-associated protein HYLS1 C-terminal" evidence="9">
    <location>
        <begin position="162"/>
        <end position="211"/>
    </location>
</feature>
<dbReference type="GO" id="GO:0005814">
    <property type="term" value="C:centriole"/>
    <property type="evidence" value="ECO:0007669"/>
    <property type="project" value="UniProtKB-SubCell"/>
</dbReference>
<gene>
    <name evidence="10" type="ORF">LSTR_LSTR001036</name>
</gene>
<sequence length="267" mass="30808">MSLNLDPREVLEHLSELGYSSISPDQLKEFISDLKKLIKYDVRVLEKQMEEERKMQTLQVPYSHRSCSPSTTTSYGEGNVRTSRSRKTDKGNACIDSQPQSYVTSTSQQMDSVDLPSKEKVDGKFERRCVTSAGSKENVAPSNRPGFIRPWKLYPGSQKPGAAVNRCDPVALYHHYQQYWRQNRVPGESPHSNLRWHVRERMLGQSSNPPNRSLTCKHGYKCECSNKHHDTHYKVKNEKQEKYCTRFFEVPFDENINVVADISYNNT</sequence>
<keyword evidence="11" id="KW-1185">Reference proteome</keyword>
<evidence type="ECO:0000256" key="6">
    <source>
        <dbReference type="ARBA" id="ARBA00023212"/>
    </source>
</evidence>
<keyword evidence="5" id="KW-0970">Cilium biogenesis/degradation</keyword>
<proteinExistence type="inferred from homology"/>
<feature type="compositionally biased region" description="Polar residues" evidence="8">
    <location>
        <begin position="61"/>
        <end position="82"/>
    </location>
</feature>
<comment type="caution">
    <text evidence="10">The sequence shown here is derived from an EMBL/GenBank/DDBJ whole genome shotgun (WGS) entry which is preliminary data.</text>
</comment>
<organism evidence="10 11">
    <name type="scientific">Laodelphax striatellus</name>
    <name type="common">Small brown planthopper</name>
    <name type="synonym">Delphax striatella</name>
    <dbReference type="NCBI Taxonomy" id="195883"/>
    <lineage>
        <taxon>Eukaryota</taxon>
        <taxon>Metazoa</taxon>
        <taxon>Ecdysozoa</taxon>
        <taxon>Arthropoda</taxon>
        <taxon>Hexapoda</taxon>
        <taxon>Insecta</taxon>
        <taxon>Pterygota</taxon>
        <taxon>Neoptera</taxon>
        <taxon>Paraneoptera</taxon>
        <taxon>Hemiptera</taxon>
        <taxon>Auchenorrhyncha</taxon>
        <taxon>Fulgoroidea</taxon>
        <taxon>Delphacidae</taxon>
        <taxon>Criomorphinae</taxon>
        <taxon>Laodelphax</taxon>
    </lineage>
</organism>
<evidence type="ECO:0000256" key="8">
    <source>
        <dbReference type="SAM" id="MobiDB-lite"/>
    </source>
</evidence>
<protein>
    <recommendedName>
        <fullName evidence="9">Centriolar and ciliogenesis-associated protein HYLS1 C-terminal domain-containing protein</fullName>
    </recommendedName>
</protein>
<dbReference type="Pfam" id="PF15311">
    <property type="entry name" value="HYLS1_C"/>
    <property type="match status" value="1"/>
</dbReference>
<name>A0A482X0Z1_LAOST</name>
<evidence type="ECO:0000256" key="1">
    <source>
        <dbReference type="ARBA" id="ARBA00004114"/>
    </source>
</evidence>
<dbReference type="GO" id="GO:0097730">
    <property type="term" value="C:non-motile cilium"/>
    <property type="evidence" value="ECO:0007669"/>
    <property type="project" value="TreeGrafter"/>
</dbReference>
<dbReference type="SMR" id="A0A482X0Z1"/>
<feature type="compositionally biased region" description="Polar residues" evidence="8">
    <location>
        <begin position="95"/>
        <end position="111"/>
    </location>
</feature>
<comment type="subcellular location">
    <subcellularLocation>
        <location evidence="2">Cell projection</location>
        <location evidence="2">Cilium</location>
    </subcellularLocation>
    <subcellularLocation>
        <location evidence="1">Cytoplasm</location>
        <location evidence="1">Cytoskeleton</location>
        <location evidence="1">Microtubule organizing center</location>
        <location evidence="1">Centrosome</location>
        <location evidence="1">Centriole</location>
    </subcellularLocation>
</comment>
<dbReference type="PANTHER" id="PTHR34174:SF1">
    <property type="entry name" value="CENTRIOLAR AND CILIOGENESIS-ASSOCIATED PROTEIN HYLS1"/>
    <property type="match status" value="1"/>
</dbReference>
<dbReference type="AlphaFoldDB" id="A0A482X0Z1"/>
<evidence type="ECO:0000313" key="10">
    <source>
        <dbReference type="EMBL" id="RZF39515.1"/>
    </source>
</evidence>
<evidence type="ECO:0000256" key="5">
    <source>
        <dbReference type="ARBA" id="ARBA00022794"/>
    </source>
</evidence>
<dbReference type="InterPro" id="IPR027918">
    <property type="entry name" value="HYLS1_C_dom"/>
</dbReference>
<dbReference type="GO" id="GO:0060271">
    <property type="term" value="P:cilium assembly"/>
    <property type="evidence" value="ECO:0007669"/>
    <property type="project" value="TreeGrafter"/>
</dbReference>
<comment type="similarity">
    <text evidence="3">Belongs to the HYLS1 family.</text>
</comment>
<evidence type="ECO:0000259" key="9">
    <source>
        <dbReference type="Pfam" id="PF15311"/>
    </source>
</evidence>
<feature type="region of interest" description="Disordered" evidence="8">
    <location>
        <begin position="61"/>
        <end position="116"/>
    </location>
</feature>
<evidence type="ECO:0000256" key="7">
    <source>
        <dbReference type="ARBA" id="ARBA00023273"/>
    </source>
</evidence>
<dbReference type="InterPro" id="IPR052319">
    <property type="entry name" value="Centriolar_ciliogenesis_assoc"/>
</dbReference>
<dbReference type="Proteomes" id="UP000291343">
    <property type="component" value="Unassembled WGS sequence"/>
</dbReference>
<dbReference type="InParanoid" id="A0A482X0Z1"/>
<keyword evidence="4" id="KW-0963">Cytoplasm</keyword>
<reference evidence="10 11" key="1">
    <citation type="journal article" date="2017" name="Gigascience">
        <title>Genome sequence of the small brown planthopper, Laodelphax striatellus.</title>
        <authorList>
            <person name="Zhu J."/>
            <person name="Jiang F."/>
            <person name="Wang X."/>
            <person name="Yang P."/>
            <person name="Bao Y."/>
            <person name="Zhao W."/>
            <person name="Wang W."/>
            <person name="Lu H."/>
            <person name="Wang Q."/>
            <person name="Cui N."/>
            <person name="Li J."/>
            <person name="Chen X."/>
            <person name="Luo L."/>
            <person name="Yu J."/>
            <person name="Kang L."/>
            <person name="Cui F."/>
        </authorList>
    </citation>
    <scope>NUCLEOTIDE SEQUENCE [LARGE SCALE GENOMIC DNA]</scope>
    <source>
        <strain evidence="10">Lst14</strain>
    </source>
</reference>
<evidence type="ECO:0000256" key="2">
    <source>
        <dbReference type="ARBA" id="ARBA00004138"/>
    </source>
</evidence>